<dbReference type="GO" id="GO:0042276">
    <property type="term" value="P:error-prone translesion synthesis"/>
    <property type="evidence" value="ECO:0007669"/>
    <property type="project" value="TreeGrafter"/>
</dbReference>
<feature type="domain" description="DNA polymerase zeta catalytic subunit N-terminal" evidence="20">
    <location>
        <begin position="1"/>
        <end position="55"/>
    </location>
</feature>
<evidence type="ECO:0000256" key="9">
    <source>
        <dbReference type="ARBA" id="ARBA00022833"/>
    </source>
</evidence>
<keyword evidence="8" id="KW-0227">DNA damage</keyword>
<feature type="compositionally biased region" description="Acidic residues" evidence="15">
    <location>
        <begin position="2337"/>
        <end position="2372"/>
    </location>
</feature>
<evidence type="ECO:0000256" key="6">
    <source>
        <dbReference type="ARBA" id="ARBA00022695"/>
    </source>
</evidence>
<dbReference type="PRINTS" id="PR00106">
    <property type="entry name" value="DNAPOLB"/>
</dbReference>
<dbReference type="GO" id="GO:0000166">
    <property type="term" value="F:nucleotide binding"/>
    <property type="evidence" value="ECO:0007669"/>
    <property type="project" value="InterPro"/>
</dbReference>
<feature type="region of interest" description="Disordered" evidence="15">
    <location>
        <begin position="1822"/>
        <end position="1862"/>
    </location>
</feature>
<dbReference type="Pfam" id="PF24065">
    <property type="entry name" value="REV3_N"/>
    <property type="match status" value="1"/>
</dbReference>
<evidence type="ECO:0000256" key="2">
    <source>
        <dbReference type="ARBA" id="ARBA00005755"/>
    </source>
</evidence>
<dbReference type="GO" id="GO:0016035">
    <property type="term" value="C:zeta DNA polymerase complex"/>
    <property type="evidence" value="ECO:0007669"/>
    <property type="project" value="InterPro"/>
</dbReference>
<keyword evidence="10" id="KW-0239">DNA-directed DNA polymerase</keyword>
<feature type="region of interest" description="Disordered" evidence="15">
    <location>
        <begin position="2577"/>
        <end position="2605"/>
    </location>
</feature>
<evidence type="ECO:0000256" key="3">
    <source>
        <dbReference type="ARBA" id="ARBA00012417"/>
    </source>
</evidence>
<dbReference type="InterPro" id="IPR043502">
    <property type="entry name" value="DNA/RNA_pol_sf"/>
</dbReference>
<dbReference type="Gene3D" id="3.30.420.10">
    <property type="entry name" value="Ribonuclease H-like superfamily/Ribonuclease H"/>
    <property type="match status" value="1"/>
</dbReference>
<keyword evidence="13" id="KW-0234">DNA repair</keyword>
<evidence type="ECO:0000313" key="22">
    <source>
        <dbReference type="Proteomes" id="UP000786811"/>
    </source>
</evidence>
<dbReference type="PROSITE" id="PS00116">
    <property type="entry name" value="DNA_POLYMERASE_B"/>
    <property type="match status" value="1"/>
</dbReference>
<dbReference type="Gene3D" id="1.10.287.690">
    <property type="entry name" value="Helix hairpin bin"/>
    <property type="match status" value="1"/>
</dbReference>
<feature type="compositionally biased region" description="Low complexity" evidence="15">
    <location>
        <begin position="978"/>
        <end position="1016"/>
    </location>
</feature>
<feature type="region of interest" description="Disordered" evidence="15">
    <location>
        <begin position="902"/>
        <end position="922"/>
    </location>
</feature>
<dbReference type="FunFam" id="1.10.287.690:FF:000002">
    <property type="entry name" value="DNA polymerase zeta"/>
    <property type="match status" value="1"/>
</dbReference>
<evidence type="ECO:0000256" key="14">
    <source>
        <dbReference type="ARBA" id="ARBA00049244"/>
    </source>
</evidence>
<dbReference type="FunFam" id="3.30.420.10:FF:000024">
    <property type="entry name" value="DNA polymerase zeta catalytic subunit"/>
    <property type="match status" value="1"/>
</dbReference>
<dbReference type="CDD" id="cd05778">
    <property type="entry name" value="DNA_polB_zeta_exo"/>
    <property type="match status" value="1"/>
</dbReference>
<feature type="domain" description="DNA polymerase delta/zeta catalytic subunit N-terminal" evidence="19">
    <location>
        <begin position="56"/>
        <end position="133"/>
    </location>
</feature>
<feature type="compositionally biased region" description="Basic and acidic residues" evidence="15">
    <location>
        <begin position="3044"/>
        <end position="3053"/>
    </location>
</feature>
<dbReference type="InterPro" id="IPR012337">
    <property type="entry name" value="RNaseH-like_sf"/>
</dbReference>
<dbReference type="InterPro" id="IPR017964">
    <property type="entry name" value="DNA-dir_DNA_pol_B_CS"/>
</dbReference>
<dbReference type="InterPro" id="IPR030559">
    <property type="entry name" value="PolZ_Rev3"/>
</dbReference>
<dbReference type="InterPro" id="IPR056435">
    <property type="entry name" value="DPOD/Z_N"/>
</dbReference>
<dbReference type="Proteomes" id="UP000786811">
    <property type="component" value="Unassembled WGS sequence"/>
</dbReference>
<evidence type="ECO:0000313" key="21">
    <source>
        <dbReference type="EMBL" id="CAG5077831.1"/>
    </source>
</evidence>
<feature type="compositionally biased region" description="Polar residues" evidence="15">
    <location>
        <begin position="902"/>
        <end position="914"/>
    </location>
</feature>
<reference evidence="21" key="1">
    <citation type="submission" date="2021-04" db="EMBL/GenBank/DDBJ databases">
        <authorList>
            <person name="Chebbi M.A.C M."/>
        </authorList>
    </citation>
    <scope>NUCLEOTIDE SEQUENCE</scope>
</reference>
<sequence>MFSVRLVNADSYQATPLPQLDPTFSEFRGTEIKHVPIVRVFGTTHTGEKTCLHLHGVFPYLYVPFTGDDNADGLAYRLAASLDAAINISLGSANSNTQHVYQVQRVAGIPFYGYHRREHQFFKISFYNPAIMKKAIDLLQNGSVLNQSFQPHEAHIPFILQFMMDYNLHGMSMINLSSVKYRRRITQSHSEFKSSNAASSNSSSSGGVATTGGIITPVDELDYLPACVERQSICELEVDGLVSDILNRQDLERGIELNPGLAAIWEEERARRAQAGLACEDSQLVNPKSPGRPPYCLTDNDLYQQQRFNRRLYMVSQCDESTLSSASSPSSSYSPASLNQSSYPIETLNDDQLMNDSNLPNLNSQNLNLTQHINEISSLNSNKLSQESKTSQLTNETSILDSEDIPLIEILMDLARDSEKHGPVDNDSILGTQTSAFDHEEIKSDNEDDDVIDFNLTCLDIDSMSPWGSNPDKSPPSQLVPVNNIDLINNINNSNNNYNDNGNHNNNYNNPGSINTTETTNINRPIIGADTTDAESLNSEESQLPQLDGAGDLLSFLESEEDENIIKYEHQVKRIPEYQAPISTADYANRVRVFNTNLPCNDDEAFIMEEGTSSSNCSPMSQQDAWSFYLPTDADNIDEFVNMNFELLGSEFDSDYETTLGLNSLLEGDEDESSIGINLIVDNGNNECVPLEAVLNGDPCFTQTAEMDKSDLAELKDQYDSLLGSELVPIAYKNFRESDSCVDNNNTRLDSNDKCGQVYSNSQSQQLNNDNTSKEAASTTGTTAITPPTNDTRNLSSENVTPNIQEPDGKVNTLKSKYDNSKEFSSSRELATAADSSDYNCNLVARWEELQDLKFIPKRVLKKKGFVRPRKQILRRATLSESMMARKRGYFRRGPANLANQVFTSDNNNTTTVSPVPDNDNLPNNLIDNVTQNVNSKNNNTTICNNNNRQIRATDRTGTTDKIKLFIENSRNVKNSDNTSTTIASSTCNSNSTSKTRLSADTRATLASTTTTKTSSFRSGIKEKSTKSPCSLDDYSPSAPSNFSPSDLIGHVNTSTEVETSRGYYNGEMDHLSSVVENPDEVDNNPTDGEKTKIVDNKHQSRYLSYYSSVNAHSGVPYGQNKHRHCLYSSYRSAFVKDYVFTEDQVWVIDKRKRGTAPAISTSVCTKDCCRLPIVLLDKLNIVINKSKPKHTQANRDASSVVIDHVDNDENKSNLDESFNENFVQPREMKSKRRRLKKIKRLNEKVIANGINKESKIHSEKSTPHLFRSSKSSKTWSSIIDKPRLRSRVNNNVKSNNSNNQLMDNESTDACSVANGQLNLITSSQSESIQSRKRPEIWCSISRKNIDLGFLTAKSLSSPVYKGDNAPVIRQKPIVIRHVETLPKTYKIKICSAASNVKSVCESEVDTTSPEDLLITFQNNNSNNNNTDNVIDNNSVVTNNNDKNVISNTSQVQQFSEFDTTLDVHLCDSIYKDEDDVAAVANEIFDTAAGGIVEEERISLVDCTANSSQESEQYTKAIAEANFYAGKNYTIDAISLEIPQCLFEEDSNSESLQKKSLETITESSMPEISVGILSPSHVPSSHSPETPAELDKLLDNNLINGLNDLNDSISSLTSITDKIVVKSQPLNEFVQPDDSFNSITSHKFNPRDHTSTECNYVSSSSSSSSSSAFEFSTSAMLNNLSSEQLNFEDYFDEEQIIQMINSALILNDINLDDNTLNNQLLSLSKEDNICGDNNKVDDEKTKTKYSPNKISIIRKIYKTKGDNNKAEKSNNGNTETANQADENLLLNPKQGIDLVDIEAEAPDNPVIIKPNNEIDLEFNEPMKIDADGDDDSSVNGNDKDAGGEDEKLTKFTSPGSINTTAYENSWNNQESRNEINSDCAISQDKNLENISSEILNQNDNNEQQSVKTIATVDDNENKVNVDTEVIKLMDNILSLVSIEKSMNNMYNNGNVDNSIDTEPVLNSIVNNNLIDDKGCEAAGGRSNYLSQSNEISTTVTAIENNTDCNKVEAITDKFCSDNKNIIESLGADGSDDHEGTEAKLTNEKTDVKLVEPEIEDKITTGTAGSYCEVLLEVNEKVKSSVEQSTFESSLTITDNQCSNEQEIKLRFKEDYTEVVFNSDKENIDSHECSIYSNSIPDVEKHPEEAVKAGENKEEEEINGDGEEVQKDKLNIDTGSKSGVEQENNYTDDSNGKNISKESVFRCRELSVRLVRIKLNEFNQYLNSSNGCGNKSKIDVNSSLVEFEFGSEAANASSVKQKFGNSSGVKKCVRFDDQVFIFETNTRVPLINFDEKSEEEEEEEAEKQRENFTEGDEGEGAVEPECQGEGEGETERVGAGEVEGEGGCDEEEPEVLEEEEEEEAEPEPEPEPEPEIAEQEKKTGVENQELEKEKEQQVEKVKDGEKQDNKKIIDKDEISVGSIKKCEITDSYKSIGNKNDSETKFNGDVIASSCINKKHDDEIIVISDSDEYSSSDNDVEFVSEEKLAPDSCVSKKLNTKIIDENFVFTENRQNSSKSTKTEFNRDIKEQQQQFSLDNIQEMESKLDKNLKDVTVLDESTIPIDKNIKEKSCLAGELLTKFTEKEPPRSSESTCKRKRNNNNNLPRQSYLNSNNIIKANSNSIITVPSTVDPAPTTSSLLPASMVESRQSSDDNRLVRTYRMLTSYRTKIHTLSIDQRMVFTRVAVSDQEFGSKQAKEKFLEGIGLYPLKPQGCGWKPAHITTGFMQLQQPRVILQRLTPSVLKYYGYTRRFKSQRFGKRFKTDVNNRFTIPAYDGPADLSSTDSESDTDITLDCREKRVCDYKPRKHFQRREATVTPRKRKNINSDEETGGDKVNPGEEDLFQGARDRATQRLFNRPTTKHSMPLTDNKIYYQSPTRATTSRSSGLSGNYTPLKIIITSPKVRKLEHTSSDQPTIDNHNRTYSHSRAEDCLDNENSCVTPRRRRRLLSSAVTSTKRRVSGDSCQMLTANDERQQTGEFEILNPIPSTTSFGGECSATASNDNNYVEKCNRDLSPSVKANVRKNLFFSSSKQDDRLDKSWRNQAGDIDNTDKGEKLTEDTDEMLNNELEKSSDDDTVIFEQSAANLELEFSPLSKFDNDKNLEEQDDVCNVTFTQYLSSQLTRQTNQSSGEYKKNLSNSEKQVTIIPKLKPPSVGRIIDTMELYSIPKCRNLQPFFSNQSDAPGHKEVAHRLLKVPGKGLADLSYFKSSLDNITGINRWRRMKINEFNSSSKGSGGVFKSCNIKKNLAGHSSVVITPLILPPSLTSVIKWVRARDYLAKKRIKLEKRDKDKNNVKDKDKYRDKGIEGGEKEEIAQDEETVQDVIETFEQHKKYDNPLIESEQRSNNVNININSSILETTTENIINLNSGSDSSGYTVVDCSSAVEKYTSSGDNGKKSLLIQQHDNENSNNTLGDSLDDYIDPSLLSILGKSKLFKESEQSKHFGISCGQIECLTHSDRSNVENENRQKAKALTRYQFITVLCVEVHVVTRDDLLPDPQHDSISALFYAVQSDVPPTSSIKPLEHGFIAVATEGNNNYGYDYGSSLPFTKTFVSNEVELYKAFVNLVTRTDPEIFIGWEIESLSWGYIFQRASRLGINLAKRISRIPSVQCKWESQPSDLNTLADVKLPGRIVLDIWRIMRSEIALLTYTYENVMHSVMNERVPCPSFKVLSNWWIEPQDEEEKVKDTNEKQRQNPRSRWKVVQHYSVKVLGILRILEQLDIIGRTSEHARLFGIQFYEVFSRGSQYRVESIMLRLAKPLNYIPVSPSPLQRASMRAMEALPLIMEPEAMFYSDPLIVLDFQSLYPSIIIAHNYCFSTCLGRIENIGQQNPYKFGAYLLRVPKSTAIKLQGKVNYAPCGVAYVKPEIRLGILPRMLTEILETRLMVKKAMKDHKDSKDDKLLQRVLHSRQHGLKYLANVTYGYTAANFSGRMPCIELGDSVISKAKETLERAIKLVESTPKWGARVVYGDTDSLFILVPGKSKDDAFIIGNEIADAVTASNLKPIKLKFEKVLHPAILQTKKRYCGYMYETPDQKEPTYLAKGIETVRRDGCPAVSKILEKSLKILFDTKDVSLVKQFVTRQLDKVLNGKVSLQDLTFAKEFRGLRGYKEKACVPALELTRRLMKKDPRAIPRHGERVRYVIVAGPPNQALINCVRSPWEVINDPGLRPNGTYYVTRVIIPPLNRCLNLMGVDVNTWYREMPHRYILNNPTVVPSDKQKQTIFQYFGNVVCVCCGRASYKNICDDCTSNSTETIIVLHEKLRWLQRINNNVTAICQSCIGRDSDVADCVSLDCPVLYRRAQASRELTQGIQLQNVITGKSNILF</sequence>
<feature type="domain" description="DNA-directed DNA polymerase family B exonuclease" evidence="17">
    <location>
        <begin position="3458"/>
        <end position="3647"/>
    </location>
</feature>
<dbReference type="InterPro" id="IPR006134">
    <property type="entry name" value="DNA-dir_DNA_pol_B_multi_dom"/>
</dbReference>
<evidence type="ECO:0000256" key="7">
    <source>
        <dbReference type="ARBA" id="ARBA00022723"/>
    </source>
</evidence>
<dbReference type="InterPro" id="IPR042087">
    <property type="entry name" value="DNA_pol_B_thumb"/>
</dbReference>
<comment type="catalytic activity">
    <reaction evidence="14">
        <text>DNA(n) + a 2'-deoxyribonucleoside 5'-triphosphate = DNA(n+1) + diphosphate</text>
        <dbReference type="Rhea" id="RHEA:22508"/>
        <dbReference type="Rhea" id="RHEA-COMP:17339"/>
        <dbReference type="Rhea" id="RHEA-COMP:17340"/>
        <dbReference type="ChEBI" id="CHEBI:33019"/>
        <dbReference type="ChEBI" id="CHEBI:61560"/>
        <dbReference type="ChEBI" id="CHEBI:173112"/>
        <dbReference type="EC" id="2.7.7.7"/>
    </reaction>
</comment>
<dbReference type="FunFam" id="1.10.132.60:FF:000005">
    <property type="entry name" value="Putative DNA polymerase zeta catalytic subunit"/>
    <property type="match status" value="1"/>
</dbReference>
<dbReference type="SUPFAM" id="SSF53098">
    <property type="entry name" value="Ribonuclease H-like"/>
    <property type="match status" value="1"/>
</dbReference>
<comment type="similarity">
    <text evidence="2">Belongs to the DNA polymerase type-B family.</text>
</comment>
<organism evidence="21 22">
    <name type="scientific">Cotesia congregata</name>
    <name type="common">Parasitoid wasp</name>
    <name type="synonym">Apanteles congregatus</name>
    <dbReference type="NCBI Taxonomy" id="51543"/>
    <lineage>
        <taxon>Eukaryota</taxon>
        <taxon>Metazoa</taxon>
        <taxon>Ecdysozoa</taxon>
        <taxon>Arthropoda</taxon>
        <taxon>Hexapoda</taxon>
        <taxon>Insecta</taxon>
        <taxon>Pterygota</taxon>
        <taxon>Neoptera</taxon>
        <taxon>Endopterygota</taxon>
        <taxon>Hymenoptera</taxon>
        <taxon>Apocrita</taxon>
        <taxon>Ichneumonoidea</taxon>
        <taxon>Braconidae</taxon>
        <taxon>Microgastrinae</taxon>
        <taxon>Cotesia</taxon>
    </lineage>
</organism>
<evidence type="ECO:0000256" key="11">
    <source>
        <dbReference type="ARBA" id="ARBA00023004"/>
    </source>
</evidence>
<feature type="compositionally biased region" description="Polar residues" evidence="15">
    <location>
        <begin position="1850"/>
        <end position="1862"/>
    </location>
</feature>
<protein>
    <recommendedName>
        <fullName evidence="4">DNA polymerase zeta catalytic subunit</fullName>
        <ecNumber evidence="3">2.7.7.7</ecNumber>
    </recommendedName>
</protein>
<evidence type="ECO:0000256" key="8">
    <source>
        <dbReference type="ARBA" id="ARBA00022763"/>
    </source>
</evidence>
<evidence type="ECO:0000259" key="17">
    <source>
        <dbReference type="Pfam" id="PF03104"/>
    </source>
</evidence>
<evidence type="ECO:0000256" key="1">
    <source>
        <dbReference type="ARBA" id="ARBA00001966"/>
    </source>
</evidence>
<evidence type="ECO:0000259" key="20">
    <source>
        <dbReference type="Pfam" id="PF24065"/>
    </source>
</evidence>
<feature type="region of interest" description="Disordered" evidence="15">
    <location>
        <begin position="756"/>
        <end position="815"/>
    </location>
</feature>
<feature type="compositionally biased region" description="Basic and acidic residues" evidence="15">
    <location>
        <begin position="2373"/>
        <end position="2404"/>
    </location>
</feature>
<dbReference type="GO" id="GO:0003677">
    <property type="term" value="F:DNA binding"/>
    <property type="evidence" value="ECO:0007669"/>
    <property type="project" value="InterPro"/>
</dbReference>
<keyword evidence="11" id="KW-0408">Iron</keyword>
<dbReference type="OrthoDB" id="2414538at2759"/>
<keyword evidence="12" id="KW-0411">Iron-sulfur</keyword>
<gene>
    <name evidence="21" type="ORF">HICCMSTLAB_LOCUS2569</name>
</gene>
<evidence type="ECO:0000256" key="15">
    <source>
        <dbReference type="SAM" id="MobiDB-lite"/>
    </source>
</evidence>
<comment type="cofactor">
    <cofactor evidence="1">
        <name>[4Fe-4S] cluster</name>
        <dbReference type="ChEBI" id="CHEBI:49883"/>
    </cofactor>
</comment>
<dbReference type="Pfam" id="PF00136">
    <property type="entry name" value="DNA_pol_B"/>
    <property type="match status" value="1"/>
</dbReference>
<evidence type="ECO:0000259" key="18">
    <source>
        <dbReference type="Pfam" id="PF14260"/>
    </source>
</evidence>
<dbReference type="Pfam" id="PF03104">
    <property type="entry name" value="DNA_pol_B_exo1"/>
    <property type="match status" value="1"/>
</dbReference>
<keyword evidence="6" id="KW-0548">Nucleotidyltransferase</keyword>
<evidence type="ECO:0000256" key="12">
    <source>
        <dbReference type="ARBA" id="ARBA00023014"/>
    </source>
</evidence>
<dbReference type="GO" id="GO:0051536">
    <property type="term" value="F:iron-sulfur cluster binding"/>
    <property type="evidence" value="ECO:0007669"/>
    <property type="project" value="UniProtKB-KW"/>
</dbReference>
<dbReference type="PANTHER" id="PTHR45812:SF1">
    <property type="entry name" value="DNA POLYMERASE ZETA CATALYTIC SUBUNIT"/>
    <property type="match status" value="1"/>
</dbReference>
<evidence type="ECO:0000259" key="16">
    <source>
        <dbReference type="Pfam" id="PF00136"/>
    </source>
</evidence>
<dbReference type="Gene3D" id="3.90.1600.10">
    <property type="entry name" value="Palm domain of DNA polymerase"/>
    <property type="match status" value="1"/>
</dbReference>
<evidence type="ECO:0000256" key="5">
    <source>
        <dbReference type="ARBA" id="ARBA00022679"/>
    </source>
</evidence>
<feature type="compositionally biased region" description="Polar residues" evidence="15">
    <location>
        <begin position="793"/>
        <end position="804"/>
    </location>
</feature>
<name>A0A8J2H629_COTCN</name>
<accession>A0A8J2H629</accession>
<proteinExistence type="inferred from homology"/>
<keyword evidence="22" id="KW-1185">Reference proteome</keyword>
<comment type="caution">
    <text evidence="21">The sequence shown here is derived from an EMBL/GenBank/DDBJ whole genome shotgun (WGS) entry which is preliminary data.</text>
</comment>
<evidence type="ECO:0000256" key="4">
    <source>
        <dbReference type="ARBA" id="ARBA00021589"/>
    </source>
</evidence>
<dbReference type="Gene3D" id="3.30.342.10">
    <property type="entry name" value="DNA Polymerase, chain B, domain 1"/>
    <property type="match status" value="1"/>
</dbReference>
<dbReference type="InterPro" id="IPR006133">
    <property type="entry name" value="DNA-dir_DNA_pol_B_exonuc"/>
</dbReference>
<dbReference type="Gene3D" id="1.10.132.60">
    <property type="entry name" value="DNA polymerase family B, C-terminal domain"/>
    <property type="match status" value="1"/>
</dbReference>
<dbReference type="GO" id="GO:0003887">
    <property type="term" value="F:DNA-directed DNA polymerase activity"/>
    <property type="evidence" value="ECO:0007669"/>
    <property type="project" value="UniProtKB-KW"/>
</dbReference>
<dbReference type="InterPro" id="IPR025687">
    <property type="entry name" value="Znf-C4pol"/>
</dbReference>
<feature type="compositionally biased region" description="Basic and acidic residues" evidence="15">
    <location>
        <begin position="1837"/>
        <end position="1849"/>
    </location>
</feature>
<dbReference type="SMART" id="SM00486">
    <property type="entry name" value="POLBc"/>
    <property type="match status" value="1"/>
</dbReference>
<dbReference type="Pfam" id="PF14260">
    <property type="entry name" value="zf-C4pol"/>
    <property type="match status" value="1"/>
</dbReference>
<dbReference type="InterPro" id="IPR036397">
    <property type="entry name" value="RNaseH_sf"/>
</dbReference>
<feature type="domain" description="DNA-directed DNA polymerase family B multifunctional" evidence="16">
    <location>
        <begin position="3730"/>
        <end position="4182"/>
    </location>
</feature>
<evidence type="ECO:0000256" key="10">
    <source>
        <dbReference type="ARBA" id="ARBA00022932"/>
    </source>
</evidence>
<dbReference type="InterPro" id="IPR056447">
    <property type="entry name" value="REV3_N"/>
</dbReference>
<feature type="compositionally biased region" description="Low complexity" evidence="15">
    <location>
        <begin position="194"/>
        <end position="205"/>
    </location>
</feature>
<feature type="region of interest" description="Disordered" evidence="15">
    <location>
        <begin position="2808"/>
        <end position="2834"/>
    </location>
</feature>
<dbReference type="Pfam" id="PF24055">
    <property type="entry name" value="POL3_N"/>
    <property type="match status" value="1"/>
</dbReference>
<dbReference type="EMBL" id="CAJNRD030001117">
    <property type="protein sequence ID" value="CAG5077831.1"/>
    <property type="molecule type" value="Genomic_DNA"/>
</dbReference>
<dbReference type="GO" id="GO:0005634">
    <property type="term" value="C:nucleus"/>
    <property type="evidence" value="ECO:0007669"/>
    <property type="project" value="TreeGrafter"/>
</dbReference>
<dbReference type="PANTHER" id="PTHR45812">
    <property type="entry name" value="DNA POLYMERASE ZETA CATALYTIC SUBUNIT"/>
    <property type="match status" value="1"/>
</dbReference>
<feature type="domain" description="C4-type zinc-finger of DNA polymerase delta" evidence="18">
    <location>
        <begin position="4225"/>
        <end position="4293"/>
    </location>
</feature>
<dbReference type="InterPro" id="IPR023211">
    <property type="entry name" value="DNA_pol_palm_dom_sf"/>
</dbReference>
<keyword evidence="9" id="KW-0862">Zinc</keyword>
<dbReference type="SUPFAM" id="SSF56672">
    <property type="entry name" value="DNA/RNA polymerases"/>
    <property type="match status" value="1"/>
</dbReference>
<feature type="region of interest" description="Disordered" evidence="15">
    <location>
        <begin position="3032"/>
        <end position="3053"/>
    </location>
</feature>
<feature type="compositionally biased region" description="Acidic residues" evidence="15">
    <location>
        <begin position="2291"/>
        <end position="2300"/>
    </location>
</feature>
<feature type="compositionally biased region" description="Low complexity" evidence="15">
    <location>
        <begin position="757"/>
        <end position="771"/>
    </location>
</feature>
<dbReference type="GO" id="GO:0000724">
    <property type="term" value="P:double-strand break repair via homologous recombination"/>
    <property type="evidence" value="ECO:0007669"/>
    <property type="project" value="TreeGrafter"/>
</dbReference>
<feature type="compositionally biased region" description="Low complexity" evidence="15">
    <location>
        <begin position="779"/>
        <end position="792"/>
    </location>
</feature>
<feature type="region of interest" description="Disordered" evidence="15">
    <location>
        <begin position="2287"/>
        <end position="2404"/>
    </location>
</feature>
<feature type="region of interest" description="Disordered" evidence="15">
    <location>
        <begin position="190"/>
        <end position="209"/>
    </location>
</feature>
<dbReference type="FunFam" id="3.30.342.10:FF:000002">
    <property type="entry name" value="DNA polymerase zeta catalytic subunit isoform X1"/>
    <property type="match status" value="1"/>
</dbReference>
<dbReference type="CDD" id="cd05534">
    <property type="entry name" value="POLBc_zeta"/>
    <property type="match status" value="1"/>
</dbReference>
<evidence type="ECO:0000256" key="13">
    <source>
        <dbReference type="ARBA" id="ARBA00023204"/>
    </source>
</evidence>
<dbReference type="InterPro" id="IPR006172">
    <property type="entry name" value="DNA-dir_DNA_pol_B"/>
</dbReference>
<keyword evidence="7" id="KW-0479">Metal-binding</keyword>
<feature type="compositionally biased region" description="Acidic residues" evidence="15">
    <location>
        <begin position="2308"/>
        <end position="2327"/>
    </location>
</feature>
<dbReference type="GO" id="GO:0046872">
    <property type="term" value="F:metal ion binding"/>
    <property type="evidence" value="ECO:0007669"/>
    <property type="project" value="UniProtKB-KW"/>
</dbReference>
<evidence type="ECO:0000259" key="19">
    <source>
        <dbReference type="Pfam" id="PF24055"/>
    </source>
</evidence>
<dbReference type="EC" id="2.7.7.7" evidence="3"/>
<feature type="region of interest" description="Disordered" evidence="15">
    <location>
        <begin position="975"/>
        <end position="1049"/>
    </location>
</feature>
<keyword evidence="5" id="KW-0808">Transferase</keyword>